<dbReference type="Gene3D" id="1.25.40.10">
    <property type="entry name" value="Tetratricopeptide repeat domain"/>
    <property type="match status" value="1"/>
</dbReference>
<dbReference type="SUPFAM" id="SSF48452">
    <property type="entry name" value="TPR-like"/>
    <property type="match status" value="1"/>
</dbReference>
<accession>A0AA37HVB5</accession>
<dbReference type="PROSITE" id="PS51257">
    <property type="entry name" value="PROKAR_LIPOPROTEIN"/>
    <property type="match status" value="1"/>
</dbReference>
<feature type="signal peptide" evidence="4">
    <location>
        <begin position="1"/>
        <end position="21"/>
    </location>
</feature>
<evidence type="ECO:0000313" key="8">
    <source>
        <dbReference type="Proteomes" id="UP000216189"/>
    </source>
</evidence>
<evidence type="ECO:0000256" key="1">
    <source>
        <dbReference type="ARBA" id="ARBA00022729"/>
    </source>
</evidence>
<dbReference type="NCBIfam" id="TIGR03302">
    <property type="entry name" value="OM_YfiO"/>
    <property type="match status" value="1"/>
</dbReference>
<evidence type="ECO:0000313" key="6">
    <source>
        <dbReference type="EMBL" id="GJG27042.1"/>
    </source>
</evidence>
<feature type="chain" id="PRO_5041379008" evidence="4">
    <location>
        <begin position="22"/>
        <end position="281"/>
    </location>
</feature>
<keyword evidence="8" id="KW-1185">Reference proteome</keyword>
<evidence type="ECO:0000313" key="9">
    <source>
        <dbReference type="Proteomes" id="UP000887043"/>
    </source>
</evidence>
<dbReference type="EMBL" id="BPTR01000001">
    <property type="protein sequence ID" value="GJG27042.1"/>
    <property type="molecule type" value="Genomic_DNA"/>
</dbReference>
<dbReference type="RefSeq" id="WP_006283005.1">
    <property type="nucleotide sequence ID" value="NZ_BPTR01000001.1"/>
</dbReference>
<proteinExistence type="predicted"/>
<keyword evidence="1 4" id="KW-0732">Signal</keyword>
<keyword evidence="2" id="KW-0472">Membrane</keyword>
<gene>
    <name evidence="7" type="ORF">CIK91_08685</name>
    <name evidence="6" type="ORF">PRRU23_07420</name>
</gene>
<evidence type="ECO:0000259" key="5">
    <source>
        <dbReference type="Pfam" id="PF13525"/>
    </source>
</evidence>
<name>A0AA37HVB5_SEGBR</name>
<feature type="domain" description="Outer membrane lipoprotein BamD-like" evidence="5">
    <location>
        <begin position="35"/>
        <end position="180"/>
    </location>
</feature>
<reference evidence="7 8" key="1">
    <citation type="submission" date="2017-08" db="EMBL/GenBank/DDBJ databases">
        <title>Comparative genomics of non-oral Prevotella species.</title>
        <authorList>
            <person name="Accetto T."/>
            <person name="Nograsek B."/>
            <person name="Avgustin G."/>
        </authorList>
    </citation>
    <scope>NUCLEOTIDE SEQUENCE [LARGE SCALE GENOMIC DNA]</scope>
    <source>
        <strain evidence="7 8">TC1-1</strain>
    </source>
</reference>
<dbReference type="GeneID" id="72479913"/>
<dbReference type="AlphaFoldDB" id="A0AA37HVB5"/>
<dbReference type="Proteomes" id="UP000887043">
    <property type="component" value="Unassembled WGS sequence"/>
</dbReference>
<dbReference type="Proteomes" id="UP000216189">
    <property type="component" value="Unassembled WGS sequence"/>
</dbReference>
<evidence type="ECO:0000256" key="3">
    <source>
        <dbReference type="ARBA" id="ARBA00023237"/>
    </source>
</evidence>
<keyword evidence="3" id="KW-0998">Cell outer membrane</keyword>
<dbReference type="Pfam" id="PF13525">
    <property type="entry name" value="YfiO"/>
    <property type="match status" value="1"/>
</dbReference>
<dbReference type="InterPro" id="IPR017689">
    <property type="entry name" value="BamD"/>
</dbReference>
<evidence type="ECO:0000256" key="2">
    <source>
        <dbReference type="ARBA" id="ARBA00023136"/>
    </source>
</evidence>
<sequence>MKKVFLSAIALVLLFSSCAREFNQVYKSDDFHYKYEYAKEMFANGKYSKAVALLQELVTLEKGTENAQESLYMLAMSEYCLKDYETASEYFKKYFSSYPHGTYSEMAEYYVGQSLFMSTPEPRLDQSGTIAAISAFQEYLDVYPDGKMKPTAQKRLFELQDKLVLKELYNARLYYNLGSYFGNCTNGGNNYEACVITSQNALKDYPYSDNREEFATLIMKSKFELAKMSVDERKYERFQDAEDECYGFINEYPDSKERKTAESYIEKCKEYISSHKEMSLN</sequence>
<protein>
    <submittedName>
        <fullName evidence="6">Outer membrane protein assembly factor BamD</fullName>
    </submittedName>
</protein>
<evidence type="ECO:0000256" key="4">
    <source>
        <dbReference type="SAM" id="SignalP"/>
    </source>
</evidence>
<evidence type="ECO:0000313" key="7">
    <source>
        <dbReference type="EMBL" id="OYP54748.1"/>
    </source>
</evidence>
<comment type="caution">
    <text evidence="6">The sequence shown here is derived from an EMBL/GenBank/DDBJ whole genome shotgun (WGS) entry which is preliminary data.</text>
</comment>
<dbReference type="InterPro" id="IPR011990">
    <property type="entry name" value="TPR-like_helical_dom_sf"/>
</dbReference>
<dbReference type="InterPro" id="IPR039565">
    <property type="entry name" value="BamD-like"/>
</dbReference>
<organism evidence="6 9">
    <name type="scientific">Segatella bryantii</name>
    <name type="common">Prevotella bryantii</name>
    <dbReference type="NCBI Taxonomy" id="77095"/>
    <lineage>
        <taxon>Bacteria</taxon>
        <taxon>Pseudomonadati</taxon>
        <taxon>Bacteroidota</taxon>
        <taxon>Bacteroidia</taxon>
        <taxon>Bacteroidales</taxon>
        <taxon>Prevotellaceae</taxon>
        <taxon>Segatella</taxon>
    </lineage>
</organism>
<dbReference type="EMBL" id="NPJF01000040">
    <property type="protein sequence ID" value="OYP54748.1"/>
    <property type="molecule type" value="Genomic_DNA"/>
</dbReference>
<reference evidence="6" key="2">
    <citation type="submission" date="2021-08" db="EMBL/GenBank/DDBJ databases">
        <title>Prevotella lacticifex sp. nov., isolated from rumen of cow.</title>
        <authorList>
            <person name="Shinkai T."/>
            <person name="Ikeyama N."/>
            <person name="Kumagai M."/>
            <person name="Ohmori H."/>
            <person name="Sakamoto M."/>
            <person name="Ohkuma M."/>
            <person name="Mitsumori M."/>
        </authorList>
    </citation>
    <scope>NUCLEOTIDE SEQUENCE</scope>
    <source>
        <strain evidence="6">DSM 11371</strain>
    </source>
</reference>